<dbReference type="InterPro" id="IPR002142">
    <property type="entry name" value="Peptidase_S49"/>
</dbReference>
<dbReference type="InterPro" id="IPR047272">
    <property type="entry name" value="S49_SppA_C"/>
</dbReference>
<evidence type="ECO:0000256" key="1">
    <source>
        <dbReference type="SAM" id="Phobius"/>
    </source>
</evidence>
<evidence type="ECO:0000313" key="4">
    <source>
        <dbReference type="Proteomes" id="UP000731465"/>
    </source>
</evidence>
<feature type="domain" description="Peptidase S49" evidence="2">
    <location>
        <begin position="449"/>
        <end position="595"/>
    </location>
</feature>
<dbReference type="RefSeq" id="WP_219936959.1">
    <property type="nucleotide sequence ID" value="NZ_JAGFNY010000006.1"/>
</dbReference>
<keyword evidence="4" id="KW-1185">Reference proteome</keyword>
<dbReference type="NCBIfam" id="TIGR00705">
    <property type="entry name" value="SppA_67K"/>
    <property type="match status" value="1"/>
</dbReference>
<protein>
    <submittedName>
        <fullName evidence="3">Signal peptide peptidase SppA</fullName>
    </submittedName>
</protein>
<feature type="transmembrane region" description="Helical" evidence="1">
    <location>
        <begin position="61"/>
        <end position="78"/>
    </location>
</feature>
<proteinExistence type="predicted"/>
<dbReference type="PANTHER" id="PTHR33209:SF2">
    <property type="entry name" value="CHROMOSOME UNDETERMINED SCAFFOLD_55, WHOLE GENOME SHOTGUN SEQUENCE"/>
    <property type="match status" value="1"/>
</dbReference>
<reference evidence="3 4" key="1">
    <citation type="submission" date="2021-03" db="EMBL/GenBank/DDBJ databases">
        <title>Succinivibrio sp. nov. isolated from feces of cow.</title>
        <authorList>
            <person name="Choi J.-Y."/>
        </authorList>
    </citation>
    <scope>NUCLEOTIDE SEQUENCE [LARGE SCALE GENOMIC DNA]</scope>
    <source>
        <strain evidence="3 4">AGMB01872</strain>
    </source>
</reference>
<feature type="domain" description="Peptidase S49" evidence="2">
    <location>
        <begin position="195"/>
        <end position="335"/>
    </location>
</feature>
<evidence type="ECO:0000259" key="2">
    <source>
        <dbReference type="Pfam" id="PF01343"/>
    </source>
</evidence>
<dbReference type="CDD" id="cd07023">
    <property type="entry name" value="S49_Sppa_N_C"/>
    <property type="match status" value="1"/>
</dbReference>
<evidence type="ECO:0000313" key="3">
    <source>
        <dbReference type="EMBL" id="MBW7569849.1"/>
    </source>
</evidence>
<dbReference type="Gene3D" id="3.90.226.10">
    <property type="entry name" value="2-enoyl-CoA Hydratase, Chain A, domain 1"/>
    <property type="match status" value="2"/>
</dbReference>
<gene>
    <name evidence="3" type="primary">sppA</name>
    <name evidence="3" type="ORF">J5V48_02965</name>
</gene>
<organism evidence="3 4">
    <name type="scientific">Succinivibrio faecicola</name>
    <dbReference type="NCBI Taxonomy" id="2820300"/>
    <lineage>
        <taxon>Bacteria</taxon>
        <taxon>Pseudomonadati</taxon>
        <taxon>Pseudomonadota</taxon>
        <taxon>Gammaproteobacteria</taxon>
        <taxon>Aeromonadales</taxon>
        <taxon>Succinivibrionaceae</taxon>
        <taxon>Succinivibrio</taxon>
    </lineage>
</organism>
<dbReference type="SUPFAM" id="SSF52096">
    <property type="entry name" value="ClpP/crotonase"/>
    <property type="match status" value="2"/>
</dbReference>
<dbReference type="Pfam" id="PF01343">
    <property type="entry name" value="Peptidase_S49"/>
    <property type="match status" value="2"/>
</dbReference>
<keyword evidence="1" id="KW-1133">Transmembrane helix</keyword>
<comment type="caution">
    <text evidence="3">The sequence shown here is derived from an EMBL/GenBank/DDBJ whole genome shotgun (WGS) entry which is preliminary data.</text>
</comment>
<accession>A0ABS7DFM1</accession>
<sequence length="668" mass="74089">MNKETVDYTKLSDSMISQSNQQKKTSFEKNATQANTSNNGHSGFCKALLAVGSAITFIRNLVLNTLFIIILLLAIIGIKACDSLVDENADLQKVATVSKKSAPVLFLNLSGTISDAPEPSDGYSRLAKELEKNLNNTSSTDVLSVERALKYASKDNSVREIFIDLSNLYSVTFSSASRIAEAVNNLKKIRPSLTVTSYSNSYTKGAFIIANACDKIVLHPLGNLNFKGMSLSNIYLKDALENFGIKPLVIKAGSYKSAVEPLTSNSMSDEVKEEYTGIVNGLWEEYLSELPNKNERNKLSALFSNEQKYLDLLAKFDGDEAKLLNECQVVDYLKDKITITHEYAKKYAVNKTNPSKVYVMYDDYLKYHDSKISDKKKTTATVAVIYGIGTITDHSDNKEAFTPANIKDQLKKAEKIKDLKTLIFYINSGGGSVTASESIRAMINDFKYRKNVKVIVSMNSIAASGAYWISTAADTIYATHDTITGSIGVFAVIPDVHVFLNDHGVYHDGVSTSEFENYSIAKKMPEENRVLYAYQIMSTYKKFLTLVKHSKYKLRLKDPKDFAEGRIFLANDARKLGLVDNIGNINQILVKEKKLLARRKHPNVNVVHIGAGDDNGMSLIKTILSSKAYTFIPNEYLKLTLDVIKSAKDKPNIQKGMVAISPVSVDFN</sequence>
<dbReference type="InterPro" id="IPR004634">
    <property type="entry name" value="Pept_S49_pIV"/>
</dbReference>
<dbReference type="InterPro" id="IPR029045">
    <property type="entry name" value="ClpP/crotonase-like_dom_sf"/>
</dbReference>
<dbReference type="PIRSF" id="PIRSF001217">
    <property type="entry name" value="Protease_4_SppA"/>
    <property type="match status" value="1"/>
</dbReference>
<keyword evidence="1" id="KW-0812">Transmembrane</keyword>
<dbReference type="EMBL" id="JAGFNY010000006">
    <property type="protein sequence ID" value="MBW7569849.1"/>
    <property type="molecule type" value="Genomic_DNA"/>
</dbReference>
<dbReference type="Proteomes" id="UP000731465">
    <property type="component" value="Unassembled WGS sequence"/>
</dbReference>
<name>A0ABS7DFM1_9GAMM</name>
<keyword evidence="1" id="KW-0472">Membrane</keyword>
<dbReference type="PANTHER" id="PTHR33209">
    <property type="entry name" value="PROTEASE 4"/>
    <property type="match status" value="1"/>
</dbReference>